<protein>
    <recommendedName>
        <fullName evidence="14">EGF-like domain-containing protein</fullName>
    </recommendedName>
</protein>
<feature type="region of interest" description="Disordered" evidence="8">
    <location>
        <begin position="1194"/>
        <end position="1267"/>
    </location>
</feature>
<dbReference type="SMART" id="SM00179">
    <property type="entry name" value="EGF_CA"/>
    <property type="match status" value="1"/>
</dbReference>
<name>A0AA88KWC9_ARTSF</name>
<dbReference type="PROSITE" id="PS01187">
    <property type="entry name" value="EGF_CA"/>
    <property type="match status" value="1"/>
</dbReference>
<feature type="domain" description="SEA" evidence="10">
    <location>
        <begin position="4022"/>
        <end position="4153"/>
    </location>
</feature>
<dbReference type="GO" id="GO:0005509">
    <property type="term" value="F:calcium ion binding"/>
    <property type="evidence" value="ECO:0007669"/>
    <property type="project" value="InterPro"/>
</dbReference>
<feature type="compositionally biased region" description="Polar residues" evidence="8">
    <location>
        <begin position="2213"/>
        <end position="2228"/>
    </location>
</feature>
<keyword evidence="2 9" id="KW-0812">Transmembrane</keyword>
<evidence type="ECO:0000256" key="7">
    <source>
        <dbReference type="PROSITE-ProRule" id="PRU00076"/>
    </source>
</evidence>
<dbReference type="InterPro" id="IPR031866">
    <property type="entry name" value="DUF4758"/>
</dbReference>
<evidence type="ECO:0000313" key="12">
    <source>
        <dbReference type="EMBL" id="KAK2704696.1"/>
    </source>
</evidence>
<dbReference type="CDD" id="cd00112">
    <property type="entry name" value="LDLa"/>
    <property type="match status" value="2"/>
</dbReference>
<evidence type="ECO:0000313" key="13">
    <source>
        <dbReference type="Proteomes" id="UP001187531"/>
    </source>
</evidence>
<feature type="region of interest" description="Disordered" evidence="8">
    <location>
        <begin position="3386"/>
        <end position="3424"/>
    </location>
</feature>
<dbReference type="CDD" id="cd00054">
    <property type="entry name" value="EGF_CA"/>
    <property type="match status" value="1"/>
</dbReference>
<dbReference type="InterPro" id="IPR036055">
    <property type="entry name" value="LDL_receptor-like_sf"/>
</dbReference>
<dbReference type="SMART" id="SM00181">
    <property type="entry name" value="EGF"/>
    <property type="match status" value="2"/>
</dbReference>
<feature type="compositionally biased region" description="Basic and acidic residues" evidence="8">
    <location>
        <begin position="3925"/>
        <end position="3942"/>
    </location>
</feature>
<feature type="compositionally biased region" description="Acidic residues" evidence="8">
    <location>
        <begin position="3696"/>
        <end position="3707"/>
    </location>
</feature>
<evidence type="ECO:0000256" key="3">
    <source>
        <dbReference type="ARBA" id="ARBA00022729"/>
    </source>
</evidence>
<feature type="domain" description="EGF-like" evidence="11">
    <location>
        <begin position="4150"/>
        <end position="4188"/>
    </location>
</feature>
<feature type="region of interest" description="Disordered" evidence="8">
    <location>
        <begin position="2391"/>
        <end position="2446"/>
    </location>
</feature>
<dbReference type="PROSITE" id="PS50026">
    <property type="entry name" value="EGF_3"/>
    <property type="match status" value="1"/>
</dbReference>
<comment type="caution">
    <text evidence="7">Lacks conserved residue(s) required for the propagation of feature annotation.</text>
</comment>
<feature type="region of interest" description="Disordered" evidence="8">
    <location>
        <begin position="3872"/>
        <end position="3955"/>
    </location>
</feature>
<dbReference type="SMART" id="SM00192">
    <property type="entry name" value="LDLa"/>
    <property type="match status" value="2"/>
</dbReference>
<feature type="compositionally biased region" description="Low complexity" evidence="8">
    <location>
        <begin position="4475"/>
        <end position="4487"/>
    </location>
</feature>
<evidence type="ECO:0000256" key="5">
    <source>
        <dbReference type="ARBA" id="ARBA00022989"/>
    </source>
</evidence>
<feature type="compositionally biased region" description="Basic and acidic residues" evidence="8">
    <location>
        <begin position="3686"/>
        <end position="3695"/>
    </location>
</feature>
<feature type="region of interest" description="Disordered" evidence="8">
    <location>
        <begin position="2315"/>
        <end position="2376"/>
    </location>
</feature>
<feature type="compositionally biased region" description="Low complexity" evidence="8">
    <location>
        <begin position="1199"/>
        <end position="1216"/>
    </location>
</feature>
<dbReference type="EMBL" id="JAVRJZ010000021">
    <property type="protein sequence ID" value="KAK2704696.1"/>
    <property type="molecule type" value="Genomic_DNA"/>
</dbReference>
<dbReference type="InterPro" id="IPR000742">
    <property type="entry name" value="EGF"/>
</dbReference>
<feature type="compositionally biased region" description="Polar residues" evidence="8">
    <location>
        <begin position="1222"/>
        <end position="1231"/>
    </location>
</feature>
<feature type="compositionally biased region" description="Basic and acidic residues" evidence="8">
    <location>
        <begin position="3887"/>
        <end position="3904"/>
    </location>
</feature>
<evidence type="ECO:0000256" key="2">
    <source>
        <dbReference type="ARBA" id="ARBA00022692"/>
    </source>
</evidence>
<dbReference type="Gene3D" id="2.10.25.10">
    <property type="entry name" value="Laminin"/>
    <property type="match status" value="1"/>
</dbReference>
<evidence type="ECO:0000256" key="8">
    <source>
        <dbReference type="SAM" id="MobiDB-lite"/>
    </source>
</evidence>
<keyword evidence="9" id="KW-0472">Membrane</keyword>
<feature type="region of interest" description="Disordered" evidence="8">
    <location>
        <begin position="3736"/>
        <end position="3770"/>
    </location>
</feature>
<evidence type="ECO:0000256" key="6">
    <source>
        <dbReference type="ARBA" id="ARBA00023157"/>
    </source>
</evidence>
<evidence type="ECO:0000259" key="10">
    <source>
        <dbReference type="PROSITE" id="PS50024"/>
    </source>
</evidence>
<proteinExistence type="predicted"/>
<dbReference type="SUPFAM" id="SSF82671">
    <property type="entry name" value="SEA domain"/>
    <property type="match status" value="1"/>
</dbReference>
<keyword evidence="1 7" id="KW-0245">EGF-like domain</keyword>
<dbReference type="Pfam" id="PF00057">
    <property type="entry name" value="Ldl_recept_a"/>
    <property type="match status" value="1"/>
</dbReference>
<dbReference type="PANTHER" id="PTHR39072:SF2">
    <property type="match status" value="1"/>
</dbReference>
<feature type="compositionally biased region" description="Acidic residues" evidence="8">
    <location>
        <begin position="3658"/>
        <end position="3680"/>
    </location>
</feature>
<keyword evidence="3" id="KW-0732">Signal</keyword>
<evidence type="ECO:0000256" key="1">
    <source>
        <dbReference type="ARBA" id="ARBA00022536"/>
    </source>
</evidence>
<dbReference type="SUPFAM" id="SSF57196">
    <property type="entry name" value="EGF/Laminin"/>
    <property type="match status" value="1"/>
</dbReference>
<dbReference type="PROSITE" id="PS50068">
    <property type="entry name" value="LDLRA_2"/>
    <property type="match status" value="2"/>
</dbReference>
<dbReference type="EMBL" id="JAVRJZ010000021">
    <property type="protein sequence ID" value="KAK2704695.1"/>
    <property type="molecule type" value="Genomic_DNA"/>
</dbReference>
<dbReference type="Gene3D" id="4.10.400.10">
    <property type="entry name" value="Low-density Lipoprotein Receptor"/>
    <property type="match status" value="2"/>
</dbReference>
<feature type="region of interest" description="Disordered" evidence="8">
    <location>
        <begin position="1298"/>
        <end position="1465"/>
    </location>
</feature>
<feature type="region of interest" description="Disordered" evidence="8">
    <location>
        <begin position="4397"/>
        <end position="4506"/>
    </location>
</feature>
<feature type="compositionally biased region" description="Low complexity" evidence="8">
    <location>
        <begin position="1411"/>
        <end position="1445"/>
    </location>
</feature>
<accession>A0AA88KWC9</accession>
<feature type="transmembrane region" description="Helical" evidence="9">
    <location>
        <begin position="4243"/>
        <end position="4268"/>
    </location>
</feature>
<dbReference type="Proteomes" id="UP001187531">
    <property type="component" value="Unassembled WGS sequence"/>
</dbReference>
<evidence type="ECO:0000256" key="4">
    <source>
        <dbReference type="ARBA" id="ARBA00022737"/>
    </source>
</evidence>
<feature type="compositionally biased region" description="Acidic residues" evidence="8">
    <location>
        <begin position="2399"/>
        <end position="2421"/>
    </location>
</feature>
<feature type="region of interest" description="Disordered" evidence="8">
    <location>
        <begin position="4306"/>
        <end position="4340"/>
    </location>
</feature>
<gene>
    <name evidence="12" type="ORF">QYM36_016917</name>
</gene>
<feature type="compositionally biased region" description="Acidic residues" evidence="8">
    <location>
        <begin position="3905"/>
        <end position="3924"/>
    </location>
</feature>
<feature type="region of interest" description="Disordered" evidence="8">
    <location>
        <begin position="2209"/>
        <end position="2235"/>
    </location>
</feature>
<feature type="compositionally biased region" description="Low complexity" evidence="8">
    <location>
        <begin position="1237"/>
        <end position="1258"/>
    </location>
</feature>
<sequence>MGLKVAKVAFGYLTRTFCILLLVNTRQFVIGDLLECDLLKEFRCKTGDLCIDIELVQDGTSDCPDNSDEECQVTDHACSCGYPRCIPKHLVMNGYPDCLDGSDEGLSLPCYQEDGLQELLALERKKRNVEDHMESPITPASPSYQKIYSTQIVGERPAVSSFDIEGEDLTNEEFDNFDNKIISISTDDINHEDSEEIFEPDSSNLMIVKELVLPKVKSISIPKIRAGDKLAPDVVVTDNIIKTESSLRDTLVTPSITEYLTTTVLGFDDFSTTIGSTVVIFSPRSDGPTFEKEMMSSIVMRISSNMKDEVPEIQVTSITPDVISSISMLDREEMVESDGTFTQEFENAEDMAENHGSKMILIGNESMLDRELPMGRSLNSGQQDSEVAPAVITAVSEKEARSLQTEENKSFVIVASEDIDTTTNKTVESEEIRAGEIQKIESPEATNISEIAMDGTTDFSVNEDPSIENITDKTELSDSQEDTPSFSEVEPAISAKYTTYTVFKTLFNSETSKILTQLTIVTNLISVNGAGHEVTMTVMPDSKRLMETTTQTFFKSTIIDGRKAVLSSTSLIKNLIAASEIDLDLLSDVSDNFRMKELQSDSTEDLLAEQTTEYEVIDTNELNIVPTPVKFTSNVAEDVVPSNVLVTTLTYATTFFRDGETEIVTSEETITNTVLGTNVLEESTVDVGITFYTTFTYSTTTISDGATYINTREETVSNIVKSAASIDHSMVSPVLPTIPPAETTLFTTVTYFTTSFVDDETIIESSLETTSTIIRNSATPVLTTSVLIATTFDSTEAFFDISLKSSISSNTDILELDKARAIASHATQQQLKPGVSEPTGLITALSRTIANGGTITKYVTDIIGTYINGFYAEIHESTSEVILPSPVVQMPEKTLHSQNIYSAYDFGGATSTYFTTNYYLQEGKILSEVTSTVRVDLGLIHKTLEESRIGILRITHGTFSESNSETVYETQFLGTILDGTYTTVTKSSSSVVPKISSTDVIGVEPTIFASEKEVQSSLLSHIEGSIEESMQDENGEKIDSQISETTNRFGILRGRITTRLTAPIKSKTFTPTIRPLGNRPRPNFLSRLRNSASGTRIDVVAEDPEEIASPFFSRPTSTIIKTEASEQELSTTLKNRFFRPRPSLSSGTEPSVPAIIPRPTFTVSSKTRTFPTFRRLPSRTSLLSEEISSFQEIEGISDPITSSERPTTRRSFTRPTAAKSLTDITTSQTRKTPWKKSSASHSESSLPSSESQSTPSEPITTRPRVALPPKLVFTERLAISQSDSEFRRRALALRNRGKNISPAPSFRDLTESNNRKKRYAPDLYRPGRSPRGRNSRAREIAPSYDYEYEYEYEDEPKTTTKPPRPTRPPLRSSSSRKTSSSSLSFKSRLAAARASSTKAKSPISRFRKPSIESSSSRSSFRSSSTKSRTSTSRTTGRKISSSSKKSSNKVRLDKHQENSVLPTIQPSFGDSLQTLTVTHKIPTETIIPLIEDGETVFKSIITATPSLEVLTTFGTTKIGGIDRLLASEVTATPSIGLTEITQYLVSSSATLITEFTPTVINGRRTSFRHIIPSTVYDIETTSTTIQDPLAQTNFLLQQILLGNLGQIQPQPQQPINPFQNLAGLNQPLPAGPATPVTSFSTRLTSYVTTITEFQSTVLPITLRGIEVKTTLVKSSVNVVTATEVVTETIVNTPIQQVQQNANPLANLLPFLLANQGGLQQPIQTQIAQLPLISQPQSGIAKVSEIKPEQIDLLSTSVVTLHVAGPGGELSSVLHTVLFEGSPSPVTKRQAVFDSHEAVPEFVVPLMVETDRGIFLLPDQYSIKDIDVYIISAINNDAVELGPVYSTDALNSSALKATSDKVKRQSNFFSNTGESEEDLSVANFDFPPIREREYVIEGRERNLFNANSIWNSIAAARLDKKPIAQNPQIDTSKVDSQAVLTSATGGRRGRIQNIEEDRNFQPKKAVIDGTAVRTDVPDIEGSLTELFNDIASTVPQKLRMNKDNSFLLNNSGLSDVASHELDNAPFEKNDLLGLEKTDQKSSEDAVEYYYEYYDSDEEGSNDLRSSNENLAAGQATTESQDPVITTFRNSVNIKELLMLGKGEFSDKEKEVSIGKSKSLNVAKNDAAILRPRPTRIRNEFNIPKLNTLQEITQSNIKNKDSQKRLNLKKESESFKAIRGRITPTAVLQTSSLFENDQRLQKSVIEESSVIEPSFSDSEQGNKKQASSKNGKVLPNSLRKEIGSLGLKAAEPRVSTSIPSVKNRGRGTVRFGSYNNELFKNTFRKSSIKEIEANNGPLEDKEHLIPRRQSRVFNEETFDSSTTDVKTNRGRSRYRPEPRRIQGLANVSNETSEKKIPLQDLNTRRRSRPSLKAENETPVRKLFRRPAWRSTTTELPRSEDEYYDEDEDNRFIESEENFSDENVEESRFQSEENDEVLYSNENEGLESEEYFDKDNTDALEEEEYNAHEFNGDTIDSLEDDISAEEQLSFEDQLQAVEGEKGTLEGEESKEENIVKLNALDPSLNQVTATPFETFRKSFSLRRKDPLEKHLSSIRANANRRTLRPNLKIGKQTVLNVAPSASRAILNPTRKVFRPSNVVPKSYFITSTVPFHSGKKNVRVTLLTSSLTTLKDSDLHLTTDSPQLFNPLHGSETQLLKDTVDLSVSTVSSVQIRPTLLQELDYNNDSEGSGSSDVEFSTEIIETSFIDTTESTLPSTIETPMLEDDLSFVTVVETELRTYSVVVTSVAGTEQVVSTGIEIIPEEVTKTITLGFKNTEDPETMTAIIDDNELPTARFAGAGPIQLVDGAAPQLKEGIREARVSVGASRPNLATKVMSNGVEVIVAGDKKNSLILQNNIIPTPVAPTKPVIVSVFGEGEEVDAEVQSSIEDPSEFTTRTKLTTFTYVSTLFENNQLVTSTKEEVITEVVTDTRGLLANSNMKTYFVTETKTQLAVVNGQTVTNTKFVVTTEVVPNDIPILSGSMENNKSVFDDFSDEDGPIIATKTFFTTSTMYTTIFLEGKTVTKSRIEVSSSVVLETITDGLAALKESLFGFEQSTAFIEPTQVVSTVPPSMSISVIPNNGQLNALKESFLSTQVVPTVASSTGISVIPNNEQLNALKESFLSTMSETSDPSLEPFGEAEIEPSQIDDYAETSDEISEEQILGVVPSLQQGTKPLLGKPPIQPVASVSVLLEPTIALGLGGKPQEVQAGETVIAVTNSGSVIVVPTEIIAPTPSPSSEDGSTGGLINLLSIPSLSTIGTLGLSAIAQSLVANGGGGLNIQLGPVFNAVSGLVSGGLALALKRNDTAENPIDFTLEKEPNFIPIGAIARPSESRVPQEGIPLVPGAPGSPLLRPGAGAEGFRWQSSPPGMQIKTPDIVLFKDSPQRRNNIQNNNIVPPSIFNSPKSPVTFRQELTGPDQPRQLPPLFPNDPLLFPQQRLPVTQSGQSRPPLFPPNLMPDFSKPEDNLPNKVEEISPPVIFKPVEDPRKPIPVPGPGSIIPGPNGPVRLVPVVGGKPPKGVEGTVFIRPVPEIEIPPVRKVETTPFINVVEPSRDLPSVPLVTATQPSRNLPSAPSMVPFIPSVVTIVPSVATIVAPNVQTIASIEGDNRIVKTNVVSNGKTMVIQPTETGRIRPAGQVVFPSPGLVLFPEDAVIPSTVRPNFEEESSEADGEEEQYDSIEKEDEIPNGMVKEPDNEREGSDGEYDYDSELDASTEPELISRDTNITSTNSTTIIPKITKEENKEQSQNVNEEQTINNNTKDTNKTPDLEPGIKVTPADETADKMNINHFAEEIKDIVNSNMDSSNFSDESSETNEEISAFIVNSESQETNDEDDVKANTKEIENIEIIEDEDSALHQNIGTDGLDTRMVTNSNIEDIETVEVNHNQSVVGVEGKENSENRGDSEQKIEGTSEEESLELENESEYEDESTDNGRNEPEKHDDISKEMGEQTTRPSVSEGDVFKFDNKENEINIQDKNEKLSAMVKNAIECKIKCSTEQNEICDTSGSFGKCICKRGFARLDDSAVCERAYTYNISMVLESLNGNSLQYSDTYEDKSKQHFIKLSNLVKRGLDSTFMDSELASVYRGVELVDVKEDKKKDSEGIRVDMLIFVKASDEVNLDDVKTAVSNGVESRNFELDGEVIEPSRQTRGSLVAEDFDECLHDMHDCPTNANCINLNGTFTCQCKEGYEDLNSNTTDVTLKGRVCAGAVQVCKECNFAGSCKFDAKQNFVGCECREWYGGETCGINLKVLMIALIVVGSLLLLLIACGILICCLRTRRAKGAISSGPSFLRYKGPGLPSGTLDRTAIIRGDASSESSGGGLDNHGHSGDKALRSTPPNSTTSPVAGLQAYRPYGEGVGMLIPRAKHQHVTSYPTQPNLALTPEELAAREHQLIEYLEKGRGKRARLPSSARNTLERPAPSTFRRGSDGGLANRSRSVDALSNVSESIHGDRISEVRSYDETTVRPAMKTPPYKNSKYEVASRTGSRYGTTSSRDALYKPSHSTDDASQFDSL</sequence>
<organism evidence="12 13">
    <name type="scientific">Artemia franciscana</name>
    <name type="common">Brine shrimp</name>
    <name type="synonym">Artemia sanfranciscana</name>
    <dbReference type="NCBI Taxonomy" id="6661"/>
    <lineage>
        <taxon>Eukaryota</taxon>
        <taxon>Metazoa</taxon>
        <taxon>Ecdysozoa</taxon>
        <taxon>Arthropoda</taxon>
        <taxon>Crustacea</taxon>
        <taxon>Branchiopoda</taxon>
        <taxon>Anostraca</taxon>
        <taxon>Artemiidae</taxon>
        <taxon>Artemia</taxon>
    </lineage>
</organism>
<evidence type="ECO:0008006" key="14">
    <source>
        <dbReference type="Google" id="ProtNLM"/>
    </source>
</evidence>
<dbReference type="InterPro" id="IPR000082">
    <property type="entry name" value="SEA_dom"/>
</dbReference>
<dbReference type="PROSITE" id="PS00010">
    <property type="entry name" value="ASX_HYDROXYL"/>
    <property type="match status" value="1"/>
</dbReference>
<dbReference type="PROSITE" id="PS50024">
    <property type="entry name" value="SEA"/>
    <property type="match status" value="1"/>
</dbReference>
<comment type="caution">
    <text evidence="12">The sequence shown here is derived from an EMBL/GenBank/DDBJ whole genome shotgun (WGS) entry which is preliminary data.</text>
</comment>
<dbReference type="Pfam" id="PF07645">
    <property type="entry name" value="EGF_CA"/>
    <property type="match status" value="1"/>
</dbReference>
<feature type="compositionally biased region" description="Basic and acidic residues" evidence="8">
    <location>
        <begin position="4441"/>
        <end position="4456"/>
    </location>
</feature>
<dbReference type="InterPro" id="IPR036364">
    <property type="entry name" value="SEA_dom_sf"/>
</dbReference>
<evidence type="ECO:0000259" key="11">
    <source>
        <dbReference type="PROSITE" id="PS50026"/>
    </source>
</evidence>
<feature type="compositionally biased region" description="Low complexity" evidence="8">
    <location>
        <begin position="1369"/>
        <end position="1401"/>
    </location>
</feature>
<reference evidence="12" key="1">
    <citation type="submission" date="2023-07" db="EMBL/GenBank/DDBJ databases">
        <title>Chromosome-level genome assembly of Artemia franciscana.</title>
        <authorList>
            <person name="Jo E."/>
        </authorList>
    </citation>
    <scope>NUCLEOTIDE SEQUENCE</scope>
    <source>
        <tissue evidence="12">Whole body</tissue>
    </source>
</reference>
<keyword evidence="13" id="KW-1185">Reference proteome</keyword>
<keyword evidence="4" id="KW-0677">Repeat</keyword>
<dbReference type="InterPro" id="IPR002172">
    <property type="entry name" value="LDrepeatLR_classA_rpt"/>
</dbReference>
<evidence type="ECO:0000256" key="9">
    <source>
        <dbReference type="SAM" id="Phobius"/>
    </source>
</evidence>
<keyword evidence="5 9" id="KW-1133">Transmembrane helix</keyword>
<dbReference type="InterPro" id="IPR001881">
    <property type="entry name" value="EGF-like_Ca-bd_dom"/>
</dbReference>
<dbReference type="PRINTS" id="PR00261">
    <property type="entry name" value="LDLRECEPTOR"/>
</dbReference>
<feature type="region of interest" description="Disordered" evidence="8">
    <location>
        <begin position="3654"/>
        <end position="3707"/>
    </location>
</feature>
<dbReference type="InterPro" id="IPR018097">
    <property type="entry name" value="EGF_Ca-bd_CS"/>
</dbReference>
<dbReference type="FunFam" id="2.10.25.10:FF:000038">
    <property type="entry name" value="Fibrillin 2"/>
    <property type="match status" value="1"/>
</dbReference>
<dbReference type="PANTHER" id="PTHR39072">
    <property type="entry name" value="RE48511P"/>
    <property type="match status" value="1"/>
</dbReference>
<dbReference type="InterPro" id="IPR049883">
    <property type="entry name" value="NOTCH1_EGF-like"/>
</dbReference>
<dbReference type="SUPFAM" id="SSF57424">
    <property type="entry name" value="LDL receptor-like module"/>
    <property type="match status" value="2"/>
</dbReference>
<keyword evidence="6" id="KW-1015">Disulfide bond</keyword>
<dbReference type="PROSITE" id="PS00022">
    <property type="entry name" value="EGF_1"/>
    <property type="match status" value="1"/>
</dbReference>
<dbReference type="Pfam" id="PF15950">
    <property type="entry name" value="DUF4758"/>
    <property type="match status" value="1"/>
</dbReference>
<feature type="compositionally biased region" description="Basic and acidic residues" evidence="8">
    <location>
        <begin position="4317"/>
        <end position="4326"/>
    </location>
</feature>
<dbReference type="InterPro" id="IPR000152">
    <property type="entry name" value="EGF-type_Asp/Asn_hydroxyl_site"/>
</dbReference>